<dbReference type="EMBL" id="CP064030">
    <property type="protein sequence ID" value="QRN53483.1"/>
    <property type="molecule type" value="Genomic_DNA"/>
</dbReference>
<dbReference type="Pfam" id="PF22818">
    <property type="entry name" value="ApeI-like"/>
    <property type="match status" value="1"/>
</dbReference>
<sequence>MDPANASDNGYRTVFRVPAEHPCLPGHFPGQPLVPGVVLLEQVAEALRAWRHQRMAQVVEAKFMAPLYPGEQADLVLGENAGRIRFEIFRDSTVLARGVIEGSV</sequence>
<reference evidence="2 3" key="1">
    <citation type="submission" date="2020-10" db="EMBL/GenBank/DDBJ databases">
        <title>Phylogeny of dyella-like bacteria.</title>
        <authorList>
            <person name="Fu J."/>
        </authorList>
    </citation>
    <scope>NUCLEOTIDE SEQUENCE [LARGE SCALE GENOMIC DNA]</scope>
    <source>
        <strain evidence="2 3">DHOB09</strain>
    </source>
</reference>
<keyword evidence="3" id="KW-1185">Reference proteome</keyword>
<evidence type="ECO:0000313" key="2">
    <source>
        <dbReference type="EMBL" id="QRN53483.1"/>
    </source>
</evidence>
<dbReference type="InterPro" id="IPR029069">
    <property type="entry name" value="HotDog_dom_sf"/>
</dbReference>
<proteinExistence type="predicted"/>
<dbReference type="Gene3D" id="3.10.129.10">
    <property type="entry name" value="Hotdog Thioesterase"/>
    <property type="match status" value="1"/>
</dbReference>
<dbReference type="SUPFAM" id="SSF54637">
    <property type="entry name" value="Thioesterase/thiol ester dehydrase-isomerase"/>
    <property type="match status" value="1"/>
</dbReference>
<accession>A0ABX7GSR2</accession>
<evidence type="ECO:0000259" key="1">
    <source>
        <dbReference type="Pfam" id="PF22818"/>
    </source>
</evidence>
<protein>
    <submittedName>
        <fullName evidence="2">Hydroxymyristoyl-ACP dehydratase</fullName>
    </submittedName>
</protein>
<name>A0ABX7GSR2_9GAMM</name>
<organism evidence="2 3">
    <name type="scientific">Dyella caseinilytica</name>
    <dbReference type="NCBI Taxonomy" id="1849581"/>
    <lineage>
        <taxon>Bacteria</taxon>
        <taxon>Pseudomonadati</taxon>
        <taxon>Pseudomonadota</taxon>
        <taxon>Gammaproteobacteria</taxon>
        <taxon>Lysobacterales</taxon>
        <taxon>Rhodanobacteraceae</taxon>
        <taxon>Dyella</taxon>
    </lineage>
</organism>
<evidence type="ECO:0000313" key="3">
    <source>
        <dbReference type="Proteomes" id="UP000663181"/>
    </source>
</evidence>
<dbReference type="Proteomes" id="UP000663181">
    <property type="component" value="Chromosome"/>
</dbReference>
<dbReference type="InterPro" id="IPR054545">
    <property type="entry name" value="ApeI-like"/>
</dbReference>
<gene>
    <name evidence="2" type="ORF">ISN74_19050</name>
</gene>
<dbReference type="RefSeq" id="WP_188795416.1">
    <property type="nucleotide sequence ID" value="NZ_BMIZ01000001.1"/>
</dbReference>
<feature type="domain" description="ApeI dehydratase-like" evidence="1">
    <location>
        <begin position="8"/>
        <end position="92"/>
    </location>
</feature>